<dbReference type="PROSITE" id="PS51077">
    <property type="entry name" value="HTH_ICLR"/>
    <property type="match status" value="1"/>
</dbReference>
<dbReference type="EMBL" id="QEIN01000153">
    <property type="protein sequence ID" value="RCV55115.1"/>
    <property type="molecule type" value="Genomic_DNA"/>
</dbReference>
<dbReference type="GO" id="GO:0045892">
    <property type="term" value="P:negative regulation of DNA-templated transcription"/>
    <property type="evidence" value="ECO:0007669"/>
    <property type="project" value="TreeGrafter"/>
</dbReference>
<dbReference type="Gene3D" id="1.10.10.10">
    <property type="entry name" value="Winged helix-like DNA-binding domain superfamily/Winged helix DNA-binding domain"/>
    <property type="match status" value="1"/>
</dbReference>
<dbReference type="Pfam" id="PF09339">
    <property type="entry name" value="HTH_IclR"/>
    <property type="match status" value="1"/>
</dbReference>
<evidence type="ECO:0000313" key="7">
    <source>
        <dbReference type="Proteomes" id="UP000253318"/>
    </source>
</evidence>
<dbReference type="GO" id="GO:0003677">
    <property type="term" value="F:DNA binding"/>
    <property type="evidence" value="ECO:0007669"/>
    <property type="project" value="UniProtKB-KW"/>
</dbReference>
<dbReference type="InterPro" id="IPR014757">
    <property type="entry name" value="Tscrpt_reg_IclR_C"/>
</dbReference>
<dbReference type="InterPro" id="IPR036390">
    <property type="entry name" value="WH_DNA-bd_sf"/>
</dbReference>
<dbReference type="SUPFAM" id="SSF46785">
    <property type="entry name" value="Winged helix' DNA-binding domain"/>
    <property type="match status" value="1"/>
</dbReference>
<dbReference type="GO" id="GO:0003700">
    <property type="term" value="F:DNA-binding transcription factor activity"/>
    <property type="evidence" value="ECO:0007669"/>
    <property type="project" value="TreeGrafter"/>
</dbReference>
<dbReference type="AlphaFoldDB" id="A0A368T221"/>
<evidence type="ECO:0000259" key="5">
    <source>
        <dbReference type="PROSITE" id="PS51078"/>
    </source>
</evidence>
<name>A0A368T221_9ACTN</name>
<accession>A0A368T221</accession>
<dbReference type="Pfam" id="PF01614">
    <property type="entry name" value="IclR_C"/>
    <property type="match status" value="1"/>
</dbReference>
<dbReference type="Gene3D" id="3.30.450.40">
    <property type="match status" value="1"/>
</dbReference>
<sequence length="261" mass="27009">MGAVDTENSGAAGARTLLRGLAVLEAVGRGRRRLTDLVEEVGTSRSTTHRLASALVAAGFLRVDDDGYRLSSKLIELGAKAEAELDVPGVVHETVLAVAERTGEAVHVGVLDGADVVYIDKARSRRGIELASRVGGRVRAQNTALGKAVLATRADAEALEVYDPRSRATRRSSASAEEFGAAVRQARADGYALDREENELGISCVAAPIAAPGAPAAAAISVTVPTVHLSAERTAELADVVTRAGARLGRQLGGGSALSWL</sequence>
<dbReference type="InterPro" id="IPR050707">
    <property type="entry name" value="HTH_MetabolicPath_Reg"/>
</dbReference>
<proteinExistence type="predicted"/>
<dbReference type="InterPro" id="IPR005471">
    <property type="entry name" value="Tscrpt_reg_IclR_N"/>
</dbReference>
<dbReference type="SMART" id="SM00346">
    <property type="entry name" value="HTH_ICLR"/>
    <property type="match status" value="1"/>
</dbReference>
<evidence type="ECO:0000256" key="2">
    <source>
        <dbReference type="ARBA" id="ARBA00023125"/>
    </source>
</evidence>
<feature type="domain" description="HTH iclR-type" evidence="4">
    <location>
        <begin position="14"/>
        <end position="72"/>
    </location>
</feature>
<dbReference type="PANTHER" id="PTHR30136:SF24">
    <property type="entry name" value="HTH-TYPE TRANSCRIPTIONAL REPRESSOR ALLR"/>
    <property type="match status" value="1"/>
</dbReference>
<evidence type="ECO:0000256" key="3">
    <source>
        <dbReference type="ARBA" id="ARBA00023163"/>
    </source>
</evidence>
<dbReference type="PANTHER" id="PTHR30136">
    <property type="entry name" value="HELIX-TURN-HELIX TRANSCRIPTIONAL REGULATOR, ICLR FAMILY"/>
    <property type="match status" value="1"/>
</dbReference>
<keyword evidence="1" id="KW-0805">Transcription regulation</keyword>
<dbReference type="SUPFAM" id="SSF55781">
    <property type="entry name" value="GAF domain-like"/>
    <property type="match status" value="1"/>
</dbReference>
<organism evidence="6 7">
    <name type="scientific">Marinitenerispora sediminis</name>
    <dbReference type="NCBI Taxonomy" id="1931232"/>
    <lineage>
        <taxon>Bacteria</taxon>
        <taxon>Bacillati</taxon>
        <taxon>Actinomycetota</taxon>
        <taxon>Actinomycetes</taxon>
        <taxon>Streptosporangiales</taxon>
        <taxon>Nocardiopsidaceae</taxon>
        <taxon>Marinitenerispora</taxon>
    </lineage>
</organism>
<dbReference type="OrthoDB" id="60629at2"/>
<evidence type="ECO:0000259" key="4">
    <source>
        <dbReference type="PROSITE" id="PS51077"/>
    </source>
</evidence>
<keyword evidence="2" id="KW-0238">DNA-binding</keyword>
<gene>
    <name evidence="6" type="ORF">DEF24_18390</name>
</gene>
<dbReference type="Proteomes" id="UP000253318">
    <property type="component" value="Unassembled WGS sequence"/>
</dbReference>
<comment type="caution">
    <text evidence="6">The sequence shown here is derived from an EMBL/GenBank/DDBJ whole genome shotgun (WGS) entry which is preliminary data.</text>
</comment>
<dbReference type="InterPro" id="IPR029016">
    <property type="entry name" value="GAF-like_dom_sf"/>
</dbReference>
<reference evidence="6 7" key="1">
    <citation type="submission" date="2018-04" db="EMBL/GenBank/DDBJ databases">
        <title>Novel actinobacteria from marine sediment.</title>
        <authorList>
            <person name="Ng Z.Y."/>
            <person name="Tan G.Y.A."/>
        </authorList>
    </citation>
    <scope>NUCLEOTIDE SEQUENCE [LARGE SCALE GENOMIC DNA]</scope>
    <source>
        <strain evidence="6 7">TPS81</strain>
    </source>
</reference>
<dbReference type="InterPro" id="IPR036388">
    <property type="entry name" value="WH-like_DNA-bd_sf"/>
</dbReference>
<feature type="domain" description="IclR-ED" evidence="5">
    <location>
        <begin position="73"/>
        <end position="254"/>
    </location>
</feature>
<protein>
    <submittedName>
        <fullName evidence="6">IclR family transcriptional regulator</fullName>
    </submittedName>
</protein>
<evidence type="ECO:0000256" key="1">
    <source>
        <dbReference type="ARBA" id="ARBA00023015"/>
    </source>
</evidence>
<evidence type="ECO:0000313" key="6">
    <source>
        <dbReference type="EMBL" id="RCV55115.1"/>
    </source>
</evidence>
<keyword evidence="3" id="KW-0804">Transcription</keyword>
<keyword evidence="7" id="KW-1185">Reference proteome</keyword>
<dbReference type="PROSITE" id="PS51078">
    <property type="entry name" value="ICLR_ED"/>
    <property type="match status" value="1"/>
</dbReference>